<keyword evidence="2" id="KW-0732">Signal</keyword>
<keyword evidence="1" id="KW-0472">Membrane</keyword>
<dbReference type="SUPFAM" id="SSF103088">
    <property type="entry name" value="OmpA-like"/>
    <property type="match status" value="1"/>
</dbReference>
<dbReference type="Proteomes" id="UP001203423">
    <property type="component" value="Unassembled WGS sequence"/>
</dbReference>
<evidence type="ECO:0000259" key="3">
    <source>
        <dbReference type="PROSITE" id="PS51123"/>
    </source>
</evidence>
<dbReference type="InterPro" id="IPR050330">
    <property type="entry name" value="Bact_OuterMem_StrucFunc"/>
</dbReference>
<dbReference type="CDD" id="cd07185">
    <property type="entry name" value="OmpA_C-like"/>
    <property type="match status" value="1"/>
</dbReference>
<evidence type="ECO:0000256" key="2">
    <source>
        <dbReference type="SAM" id="SignalP"/>
    </source>
</evidence>
<dbReference type="Pfam" id="PF18393">
    <property type="entry name" value="MotY_N"/>
    <property type="match status" value="1"/>
</dbReference>
<dbReference type="InterPro" id="IPR036737">
    <property type="entry name" value="OmpA-like_sf"/>
</dbReference>
<dbReference type="Gene3D" id="2.60.40.2540">
    <property type="match status" value="1"/>
</dbReference>
<sequence>MKASAHKLICMLFVYLAIPNSASAAVTHYQTPFEQAKWNFSGDVFYCQLQHKIQGFGQLKLIALPGEELKLQLNTDWLSLNNKQSQAHVIASPWQLTQQTDHHSTQLWWLGNTATSQNNINPFLEGLDQGQSWQVNITSDNGAIYQVNASAVNTKAVVNQFRHCRQALLPKPFSYVRRIDFQFETGSSQLNSHQDIDLNAIVRYVLADSSIKEILVDGHADAVGEHLANLVLSKERADEIASRLVELGLSSKMIQVRNHGARAPKASNNNDKGRLYNRRVTVRLVKASTRVAQTATGDKINATY</sequence>
<organism evidence="4 5">
    <name type="scientific">Shewanella surugensis</name>
    <dbReference type="NCBI Taxonomy" id="212020"/>
    <lineage>
        <taxon>Bacteria</taxon>
        <taxon>Pseudomonadati</taxon>
        <taxon>Pseudomonadota</taxon>
        <taxon>Gammaproteobacteria</taxon>
        <taxon>Alteromonadales</taxon>
        <taxon>Shewanellaceae</taxon>
        <taxon>Shewanella</taxon>
    </lineage>
</organism>
<dbReference type="InterPro" id="IPR041544">
    <property type="entry name" value="MotY_N"/>
</dbReference>
<dbReference type="PROSITE" id="PS51123">
    <property type="entry name" value="OMPA_2"/>
    <property type="match status" value="1"/>
</dbReference>
<reference evidence="4 5" key="1">
    <citation type="submission" date="2022-01" db="EMBL/GenBank/DDBJ databases">
        <title>Whole genome-based taxonomy of the Shewanellaceae.</title>
        <authorList>
            <person name="Martin-Rodriguez A.J."/>
        </authorList>
    </citation>
    <scope>NUCLEOTIDE SEQUENCE [LARGE SCALE GENOMIC DNA]</scope>
    <source>
        <strain evidence="4 5">DSM 17177</strain>
    </source>
</reference>
<dbReference type="PRINTS" id="PR01023">
    <property type="entry name" value="NAFLGMOTY"/>
</dbReference>
<evidence type="ECO:0000313" key="5">
    <source>
        <dbReference type="Proteomes" id="UP001203423"/>
    </source>
</evidence>
<proteinExistence type="predicted"/>
<dbReference type="PANTHER" id="PTHR30329:SF21">
    <property type="entry name" value="LIPOPROTEIN YIAD-RELATED"/>
    <property type="match status" value="1"/>
</dbReference>
<comment type="caution">
    <text evidence="4">The sequence shown here is derived from an EMBL/GenBank/DDBJ whole genome shotgun (WGS) entry which is preliminary data.</text>
</comment>
<dbReference type="Pfam" id="PF00691">
    <property type="entry name" value="OmpA"/>
    <property type="match status" value="1"/>
</dbReference>
<keyword evidence="5" id="KW-1185">Reference proteome</keyword>
<dbReference type="Gene3D" id="3.30.1330.60">
    <property type="entry name" value="OmpA-like domain"/>
    <property type="match status" value="1"/>
</dbReference>
<feature type="signal peptide" evidence="2">
    <location>
        <begin position="1"/>
        <end position="24"/>
    </location>
</feature>
<evidence type="ECO:0000313" key="4">
    <source>
        <dbReference type="EMBL" id="MCL1124804.1"/>
    </source>
</evidence>
<gene>
    <name evidence="4" type="ORF">L2764_10050</name>
</gene>
<name>A0ABT0LAR9_9GAMM</name>
<accession>A0ABT0LAR9</accession>
<feature type="domain" description="OmpA-like" evidence="3">
    <location>
        <begin position="171"/>
        <end position="288"/>
    </location>
</feature>
<dbReference type="EMBL" id="JAKIKS010000031">
    <property type="protein sequence ID" value="MCL1124804.1"/>
    <property type="molecule type" value="Genomic_DNA"/>
</dbReference>
<evidence type="ECO:0000256" key="1">
    <source>
        <dbReference type="PROSITE-ProRule" id="PRU00473"/>
    </source>
</evidence>
<dbReference type="PANTHER" id="PTHR30329">
    <property type="entry name" value="STATOR ELEMENT OF FLAGELLAR MOTOR COMPLEX"/>
    <property type="match status" value="1"/>
</dbReference>
<feature type="chain" id="PRO_5045524303" evidence="2">
    <location>
        <begin position="25"/>
        <end position="304"/>
    </location>
</feature>
<dbReference type="InterPro" id="IPR006665">
    <property type="entry name" value="OmpA-like"/>
</dbReference>
<dbReference type="RefSeq" id="WP_248940078.1">
    <property type="nucleotide sequence ID" value="NZ_JAKIKS010000031.1"/>
</dbReference>
<protein>
    <submittedName>
        <fullName evidence="4">OmpA family protein</fullName>
    </submittedName>
</protein>